<keyword evidence="2" id="KW-1185">Reference proteome</keyword>
<dbReference type="EMBL" id="HG792024">
    <property type="protein sequence ID" value="CDM38213.1"/>
    <property type="molecule type" value="Genomic_DNA"/>
</dbReference>
<dbReference type="AlphaFoldDB" id="W6QMU2"/>
<evidence type="ECO:0000313" key="1">
    <source>
        <dbReference type="EMBL" id="CDM38213.1"/>
    </source>
</evidence>
<sequence>MECKFYWMSDDLLHRRYEHSFLELAENADTLPPIDIICELEIRTVVYRNIAPETAFRIISRLPRLRSLQAEFDDETYDILRNHLRQDFVLIIEKNT</sequence>
<accession>W6QMU2</accession>
<name>W6QMU2_PENRF</name>
<evidence type="ECO:0000313" key="2">
    <source>
        <dbReference type="Proteomes" id="UP000030686"/>
    </source>
</evidence>
<reference evidence="1" key="1">
    <citation type="journal article" date="2014" name="Nat. Commun.">
        <title>Multiple recent horizontal transfers of a large genomic region in cheese making fungi.</title>
        <authorList>
            <person name="Cheeseman K."/>
            <person name="Ropars J."/>
            <person name="Renault P."/>
            <person name="Dupont J."/>
            <person name="Gouzy J."/>
            <person name="Branca A."/>
            <person name="Abraham A.L."/>
            <person name="Ceppi M."/>
            <person name="Conseiller E."/>
            <person name="Debuchy R."/>
            <person name="Malagnac F."/>
            <person name="Goarin A."/>
            <person name="Silar P."/>
            <person name="Lacoste S."/>
            <person name="Sallet E."/>
            <person name="Bensimon A."/>
            <person name="Giraud T."/>
            <person name="Brygoo Y."/>
        </authorList>
    </citation>
    <scope>NUCLEOTIDE SEQUENCE [LARGE SCALE GENOMIC DNA]</scope>
    <source>
        <strain evidence="1">FM164</strain>
    </source>
</reference>
<organism evidence="1 2">
    <name type="scientific">Penicillium roqueforti (strain FM164)</name>
    <dbReference type="NCBI Taxonomy" id="1365484"/>
    <lineage>
        <taxon>Eukaryota</taxon>
        <taxon>Fungi</taxon>
        <taxon>Dikarya</taxon>
        <taxon>Ascomycota</taxon>
        <taxon>Pezizomycotina</taxon>
        <taxon>Eurotiomycetes</taxon>
        <taxon>Eurotiomycetidae</taxon>
        <taxon>Eurotiales</taxon>
        <taxon>Aspergillaceae</taxon>
        <taxon>Penicillium</taxon>
    </lineage>
</organism>
<gene>
    <name evidence="1" type="ORF">PROQFM164_S10g000027</name>
</gene>
<proteinExistence type="predicted"/>
<dbReference type="OrthoDB" id="4802432at2759"/>
<protein>
    <submittedName>
        <fullName evidence="1">Uncharacterized protein</fullName>
    </submittedName>
</protein>
<dbReference type="Proteomes" id="UP000030686">
    <property type="component" value="Unassembled WGS sequence"/>
</dbReference>